<name>A0AAD2H906_9AGAR</name>
<evidence type="ECO:0000256" key="1">
    <source>
        <dbReference type="SAM" id="MobiDB-lite"/>
    </source>
</evidence>
<evidence type="ECO:0000313" key="2">
    <source>
        <dbReference type="EMBL" id="CAK5271581.1"/>
    </source>
</evidence>
<feature type="non-terminal residue" evidence="2">
    <location>
        <position position="108"/>
    </location>
</feature>
<feature type="compositionally biased region" description="Polar residues" evidence="1">
    <location>
        <begin position="68"/>
        <end position="82"/>
    </location>
</feature>
<proteinExistence type="predicted"/>
<protein>
    <submittedName>
        <fullName evidence="2">Uncharacterized protein</fullName>
    </submittedName>
</protein>
<reference evidence="2" key="1">
    <citation type="submission" date="2023-11" db="EMBL/GenBank/DDBJ databases">
        <authorList>
            <person name="De Vega J J."/>
            <person name="De Vega J J."/>
        </authorList>
    </citation>
    <scope>NUCLEOTIDE SEQUENCE</scope>
</reference>
<comment type="caution">
    <text evidence="2">The sequence shown here is derived from an EMBL/GenBank/DDBJ whole genome shotgun (WGS) entry which is preliminary data.</text>
</comment>
<gene>
    <name evidence="2" type="ORF">MYCIT1_LOCUS16738</name>
</gene>
<accession>A0AAD2H906</accession>
<feature type="region of interest" description="Disordered" evidence="1">
    <location>
        <begin position="67"/>
        <end position="91"/>
    </location>
</feature>
<dbReference type="EMBL" id="CAVNYO010000174">
    <property type="protein sequence ID" value="CAK5271581.1"/>
    <property type="molecule type" value="Genomic_DNA"/>
</dbReference>
<evidence type="ECO:0000313" key="3">
    <source>
        <dbReference type="Proteomes" id="UP001295794"/>
    </source>
</evidence>
<organism evidence="2 3">
    <name type="scientific">Mycena citricolor</name>
    <dbReference type="NCBI Taxonomy" id="2018698"/>
    <lineage>
        <taxon>Eukaryota</taxon>
        <taxon>Fungi</taxon>
        <taxon>Dikarya</taxon>
        <taxon>Basidiomycota</taxon>
        <taxon>Agaricomycotina</taxon>
        <taxon>Agaricomycetes</taxon>
        <taxon>Agaricomycetidae</taxon>
        <taxon>Agaricales</taxon>
        <taxon>Marasmiineae</taxon>
        <taxon>Mycenaceae</taxon>
        <taxon>Mycena</taxon>
    </lineage>
</organism>
<dbReference type="Proteomes" id="UP001295794">
    <property type="component" value="Unassembled WGS sequence"/>
</dbReference>
<keyword evidence="3" id="KW-1185">Reference proteome</keyword>
<dbReference type="AlphaFoldDB" id="A0AAD2H906"/>
<sequence length="108" mass="12107">AETTLIDFTAMGQVLTHLGRPKYMDDPHRKVRTQLCDGPELVTSRLSGYGQGLLTLTYNAGAAKLRTPTETTLGTEASWSSQREPRKRANHRWQLPRSNCCCGSKCRR</sequence>